<dbReference type="Pfam" id="PF24059">
    <property type="entry name" value="DUF7360"/>
    <property type="match status" value="1"/>
</dbReference>
<feature type="domain" description="DUF7361" evidence="6">
    <location>
        <begin position="784"/>
        <end position="876"/>
    </location>
</feature>
<accession>A0AAP4DI45</accession>
<dbReference type="Pfam" id="PF24049">
    <property type="entry name" value="YOMG_N"/>
    <property type="match status" value="1"/>
</dbReference>
<dbReference type="InterPro" id="IPR003961">
    <property type="entry name" value="FN3_dom"/>
</dbReference>
<dbReference type="Pfam" id="PF24060">
    <property type="entry name" value="DUF7361"/>
    <property type="match status" value="1"/>
</dbReference>
<evidence type="ECO:0000313" key="7">
    <source>
        <dbReference type="EMBL" id="MDF4193886.1"/>
    </source>
</evidence>
<proteinExistence type="predicted"/>
<dbReference type="InterPro" id="IPR055784">
    <property type="entry name" value="DUF7360"/>
</dbReference>
<dbReference type="InterPro" id="IPR057796">
    <property type="entry name" value="YOMG-like_N"/>
</dbReference>
<dbReference type="RefSeq" id="WP_276351072.1">
    <property type="nucleotide sequence ID" value="NZ_JARKHX010000003.1"/>
</dbReference>
<dbReference type="InterPro" id="IPR036116">
    <property type="entry name" value="FN3_sf"/>
</dbReference>
<evidence type="ECO:0000259" key="3">
    <source>
        <dbReference type="Pfam" id="PF24049"/>
    </source>
</evidence>
<evidence type="ECO:0000259" key="2">
    <source>
        <dbReference type="Pfam" id="PF06605"/>
    </source>
</evidence>
<evidence type="ECO:0000256" key="1">
    <source>
        <dbReference type="SAM" id="Coils"/>
    </source>
</evidence>
<gene>
    <name evidence="7" type="ORF">PV946_08895</name>
</gene>
<evidence type="ECO:0000313" key="8">
    <source>
        <dbReference type="Proteomes" id="UP001222377"/>
    </source>
</evidence>
<feature type="domain" description="DUF7360" evidence="5">
    <location>
        <begin position="687"/>
        <end position="725"/>
    </location>
</feature>
<organism evidence="7 8">
    <name type="scientific">Bacillus amyloliquefaciens</name>
    <name type="common">Bacillus velezensis</name>
    <dbReference type="NCBI Taxonomy" id="1390"/>
    <lineage>
        <taxon>Bacteria</taxon>
        <taxon>Bacillati</taxon>
        <taxon>Bacillota</taxon>
        <taxon>Bacilli</taxon>
        <taxon>Bacillales</taxon>
        <taxon>Bacillaceae</taxon>
        <taxon>Bacillus</taxon>
        <taxon>Bacillus amyloliquefaciens group</taxon>
    </lineage>
</organism>
<dbReference type="InterPro" id="IPR055783">
    <property type="entry name" value="DUF7359"/>
</dbReference>
<dbReference type="SUPFAM" id="SSF49265">
    <property type="entry name" value="Fibronectin type III"/>
    <property type="match status" value="1"/>
</dbReference>
<comment type="caution">
    <text evidence="7">The sequence shown here is derived from an EMBL/GenBank/DDBJ whole genome shotgun (WGS) entry which is preliminary data.</text>
</comment>
<dbReference type="Proteomes" id="UP001222377">
    <property type="component" value="Unassembled WGS sequence"/>
</dbReference>
<reference evidence="7" key="1">
    <citation type="submission" date="2023-02" db="EMBL/GenBank/DDBJ databases">
        <title>Draft Whole-Genome Sequences of Bacillus Strains of Potential Probiotic for Poultry.</title>
        <authorList>
            <person name="Ma L.M."/>
            <person name="Lopez-Guerra N."/>
            <person name="Zhang G."/>
        </authorList>
    </citation>
    <scope>NUCLEOTIDE SEQUENCE</scope>
    <source>
        <strain evidence="7">OSU1013-24</strain>
    </source>
</reference>
<keyword evidence="1" id="KW-0175">Coiled coil</keyword>
<feature type="domain" description="DUF7359" evidence="4">
    <location>
        <begin position="533"/>
        <end position="655"/>
    </location>
</feature>
<dbReference type="InterPro" id="IPR010572">
    <property type="entry name" value="Tail_dom"/>
</dbReference>
<evidence type="ECO:0000259" key="5">
    <source>
        <dbReference type="Pfam" id="PF24059"/>
    </source>
</evidence>
<feature type="domain" description="Tail spike" evidence="2">
    <location>
        <begin position="128"/>
        <end position="487"/>
    </location>
</feature>
<dbReference type="AlphaFoldDB" id="A0AAP4DI45"/>
<evidence type="ECO:0000259" key="4">
    <source>
        <dbReference type="Pfam" id="PF24058"/>
    </source>
</evidence>
<protein>
    <submittedName>
        <fullName evidence="7">Phage tail protein</fullName>
    </submittedName>
</protein>
<sequence length="879" mass="99799">MRKRINRNIKVDKLKLSLTTTNKIKIANVLPFFSASTTENFGSGYNELSFEIPTTILKRHVKKRNHIADILKVGFLIKANYKNEEHWYVITNVDRKQASDSKRIGVSCKSLHYLLYRKKIDAYENLSRNLTEAATDCLKTTGWNIGYVHEDFNIKRRSFDETSTNRLDLLFKIAETFDATLKFDTKNEIIHFHKKEELCEFKHVKFKPGQFLIDVSDPDDLEEVVTRLRVVGKDGIGINSVNPTGQPYLDDFSFFLYPFERDENRNVIRSSERISDQLAHRILDYNVLVNENSTRFKALLDEKTQLDKQRSQLEAEKAALEIERKQILDKIEVAKSAKDPIDDLNKQLSDKLVEVNKNQKEIENVISSIAKNATDTENLRRLLSQENFFGEKLMSELSKITYEDTWTNDNIFDESDLYEAGLKEMATKSSPPINITNLSVYNFFKCIDHQFYWDKFDLGDIVQVVNEELGINVEATITQIVINHDDSTMALSITNGKRAESALDKQIKSRYKTQKAASEFNQRKLDYEKVYYNFTQRNDQISTPVDPPTLSSKQTLSHIVNDNGSVDITVEWEYPDDYTIDKNNIDGFRIIAYASDLPDQYMFGATMAHENSLTVDREKRKAVFTSLTPNKYYTFGVQAYRSVDPNIATDGYIRSDIVVSSIKSENPYLPSNSVEVKGSLDGKVNGLYTISTETKPIAPESGTIWIDPMTNKQELFNGEEWIVSSAGSADSLNGYTTSTLSTPNTIPVRNDQGIIIGSIDGNAEFLGGKLHSEYALSSDIPQTAKGTYVGDGTISKQILLPFIPTHVKVWPVSSNDSMLLIDETGGYTYQVNEMGIYLVGGNSTYGSINELGFITGSDSNQRGNKLNVKYIWEAYRNVN</sequence>
<dbReference type="InterPro" id="IPR013783">
    <property type="entry name" value="Ig-like_fold"/>
</dbReference>
<dbReference type="EMBL" id="JARKHX010000003">
    <property type="protein sequence ID" value="MDF4193886.1"/>
    <property type="molecule type" value="Genomic_DNA"/>
</dbReference>
<evidence type="ECO:0000259" key="6">
    <source>
        <dbReference type="Pfam" id="PF24060"/>
    </source>
</evidence>
<dbReference type="InterPro" id="IPR055785">
    <property type="entry name" value="DUF7361"/>
</dbReference>
<dbReference type="Pfam" id="PF06605">
    <property type="entry name" value="Prophage_tail"/>
    <property type="match status" value="1"/>
</dbReference>
<feature type="domain" description="YOMG-like N-terminal" evidence="3">
    <location>
        <begin position="22"/>
        <end position="108"/>
    </location>
</feature>
<dbReference type="Gene3D" id="2.60.40.10">
    <property type="entry name" value="Immunoglobulins"/>
    <property type="match status" value="1"/>
</dbReference>
<dbReference type="CDD" id="cd00063">
    <property type="entry name" value="FN3"/>
    <property type="match status" value="1"/>
</dbReference>
<dbReference type="Pfam" id="PF24058">
    <property type="entry name" value="DUF7359"/>
    <property type="match status" value="1"/>
</dbReference>
<feature type="coiled-coil region" evidence="1">
    <location>
        <begin position="296"/>
        <end position="365"/>
    </location>
</feature>
<name>A0AAP4DI45_BACAM</name>